<dbReference type="EMBL" id="LAFY01000407">
    <property type="protein sequence ID" value="KJX98370.1"/>
    <property type="molecule type" value="Genomic_DNA"/>
</dbReference>
<evidence type="ECO:0000256" key="1">
    <source>
        <dbReference type="SAM" id="MobiDB-lite"/>
    </source>
</evidence>
<evidence type="ECO:0000313" key="2">
    <source>
        <dbReference type="EMBL" id="KJX98370.1"/>
    </source>
</evidence>
<accession>A0A0F4GQ92</accession>
<comment type="caution">
    <text evidence="2">The sequence shown here is derived from an EMBL/GenBank/DDBJ whole genome shotgun (WGS) entry which is preliminary data.</text>
</comment>
<dbReference type="AlphaFoldDB" id="A0A0F4GQ92"/>
<feature type="compositionally biased region" description="Polar residues" evidence="1">
    <location>
        <begin position="229"/>
        <end position="260"/>
    </location>
</feature>
<reference evidence="2 3" key="1">
    <citation type="submission" date="2015-03" db="EMBL/GenBank/DDBJ databases">
        <title>RNA-seq based gene annotation and comparative genomics of four Zymoseptoria species reveal species-specific pathogenicity related genes and transposable element activity.</title>
        <authorList>
            <person name="Grandaubert J."/>
            <person name="Bhattacharyya A."/>
            <person name="Stukenbrock E.H."/>
        </authorList>
    </citation>
    <scope>NUCLEOTIDE SEQUENCE [LARGE SCALE GENOMIC DNA]</scope>
    <source>
        <strain evidence="2 3">Zb18110</strain>
    </source>
</reference>
<organism evidence="2 3">
    <name type="scientific">Zymoseptoria brevis</name>
    <dbReference type="NCBI Taxonomy" id="1047168"/>
    <lineage>
        <taxon>Eukaryota</taxon>
        <taxon>Fungi</taxon>
        <taxon>Dikarya</taxon>
        <taxon>Ascomycota</taxon>
        <taxon>Pezizomycotina</taxon>
        <taxon>Dothideomycetes</taxon>
        <taxon>Dothideomycetidae</taxon>
        <taxon>Mycosphaerellales</taxon>
        <taxon>Mycosphaerellaceae</taxon>
        <taxon>Zymoseptoria</taxon>
    </lineage>
</organism>
<evidence type="ECO:0000313" key="3">
    <source>
        <dbReference type="Proteomes" id="UP000033647"/>
    </source>
</evidence>
<dbReference type="Proteomes" id="UP000033647">
    <property type="component" value="Unassembled WGS sequence"/>
</dbReference>
<sequence>MALLNAAQSIFDMRLAGQSTSAPGGNKLTASNTVEDDRSTIIEQPEAINCAIRGHLQATAKVTIMLLTIPSSVENRKRCSFGRQFALASRSIPRLKANEYMLVSHVLNLTSSYRRISGLRAQYAKELPLDRELIPTIREGCANLEIVDAFDRAQGDANVERSHRRMKRHGRFLNLLHSIATDFGTEISDPVPNAPHSGSPSATSMHQATTEGNPTIETGKNASVECRQSALSVDSASTKATNQPTPTSAILTPPSTQYQKSDADEPRAWLRALLPHVLIRQTNAKRQLHDEVLAFHSSLQDLVSGLLKIKFGDTLAVAACMEDLPGLLSASTPGAKSLDLASATSATYWASLSLSNLHGQYKAAGDALGHELRKWGDSFYAKYIISARLTMMPYDKFQTLAENVRQIYGPGLQKDTRFDILFSSLEKTLAGRLEGLTRYTEDTDMGNSGHRKFYQMLLKVRKSLLRE</sequence>
<feature type="compositionally biased region" description="Polar residues" evidence="1">
    <location>
        <begin position="196"/>
        <end position="221"/>
    </location>
</feature>
<protein>
    <submittedName>
        <fullName evidence="2">Uncharacterized protein</fullName>
    </submittedName>
</protein>
<feature type="region of interest" description="Disordered" evidence="1">
    <location>
        <begin position="190"/>
        <end position="260"/>
    </location>
</feature>
<name>A0A0F4GQ92_9PEZI</name>
<keyword evidence="3" id="KW-1185">Reference proteome</keyword>
<gene>
    <name evidence="2" type="ORF">TI39_contig415g00030</name>
</gene>
<proteinExistence type="predicted"/>